<name>A0A1S1QCR8_9ACTN</name>
<keyword evidence="1" id="KW-0732">Signal</keyword>
<dbReference type="AlphaFoldDB" id="A0A1S1QCR8"/>
<keyword evidence="3" id="KW-1185">Reference proteome</keyword>
<dbReference type="OrthoDB" id="9841443at2"/>
<dbReference type="RefSeq" id="WP_071088489.1">
    <property type="nucleotide sequence ID" value="NZ_MBLM01000145.1"/>
</dbReference>
<reference evidence="3" key="1">
    <citation type="submission" date="2016-07" db="EMBL/GenBank/DDBJ databases">
        <title>Sequence Frankia sp. strain CcI1.17.</title>
        <authorList>
            <person name="Ghodhbane-Gtari F."/>
            <person name="Swanson E."/>
            <person name="Gueddou A."/>
            <person name="Morris K."/>
            <person name="Hezbri K."/>
            <person name="Ktari A."/>
            <person name="Nouioui I."/>
            <person name="Abebe-Akele F."/>
            <person name="Simpson S."/>
            <person name="Thomas K."/>
            <person name="Gtari M."/>
            <person name="Tisa L.S."/>
            <person name="Hurst S."/>
        </authorList>
    </citation>
    <scope>NUCLEOTIDE SEQUENCE [LARGE SCALE GENOMIC DNA]</scope>
    <source>
        <strain evidence="3">Cc1.17</strain>
    </source>
</reference>
<proteinExistence type="predicted"/>
<sequence>MRARRTAGFLASAAAAGTLTLAAALPASADPNSPNVTINGVARCPASVSTGVAVSTTAGEFDSSGVSAGGFYNLSLQQVPAVGTNATFSVSCSSPADNYTRTIFIARPISGKTITQNLFS</sequence>
<evidence type="ECO:0000256" key="1">
    <source>
        <dbReference type="SAM" id="SignalP"/>
    </source>
</evidence>
<feature type="signal peptide" evidence="1">
    <location>
        <begin position="1"/>
        <end position="29"/>
    </location>
</feature>
<dbReference type="EMBL" id="MBLM01000145">
    <property type="protein sequence ID" value="OHV31379.1"/>
    <property type="molecule type" value="Genomic_DNA"/>
</dbReference>
<evidence type="ECO:0000313" key="3">
    <source>
        <dbReference type="Proteomes" id="UP000179627"/>
    </source>
</evidence>
<comment type="caution">
    <text evidence="2">The sequence shown here is derived from an EMBL/GenBank/DDBJ whole genome shotgun (WGS) entry which is preliminary data.</text>
</comment>
<dbReference type="Proteomes" id="UP000179627">
    <property type="component" value="Unassembled WGS sequence"/>
</dbReference>
<gene>
    <name evidence="2" type="ORF">CC117_26240</name>
</gene>
<organism evidence="2 3">
    <name type="scientific">Parafrankia colletiae</name>
    <dbReference type="NCBI Taxonomy" id="573497"/>
    <lineage>
        <taxon>Bacteria</taxon>
        <taxon>Bacillati</taxon>
        <taxon>Actinomycetota</taxon>
        <taxon>Actinomycetes</taxon>
        <taxon>Frankiales</taxon>
        <taxon>Frankiaceae</taxon>
        <taxon>Parafrankia</taxon>
    </lineage>
</organism>
<accession>A0A1S1QCR8</accession>
<protein>
    <submittedName>
        <fullName evidence="2">Uncharacterized protein</fullName>
    </submittedName>
</protein>
<feature type="chain" id="PRO_5010160398" evidence="1">
    <location>
        <begin position="30"/>
        <end position="120"/>
    </location>
</feature>
<evidence type="ECO:0000313" key="2">
    <source>
        <dbReference type="EMBL" id="OHV31379.1"/>
    </source>
</evidence>